<feature type="chain" id="PRO_5044018759" evidence="2">
    <location>
        <begin position="35"/>
        <end position="726"/>
    </location>
</feature>
<name>A0AAU2V7E8_9ACTN</name>
<protein>
    <submittedName>
        <fullName evidence="3">FG-GAP-like repeat-containing protein</fullName>
    </submittedName>
</protein>
<dbReference type="Gene3D" id="2.130.10.130">
    <property type="entry name" value="Integrin alpha, N-terminal"/>
    <property type="match status" value="1"/>
</dbReference>
<dbReference type="InterPro" id="IPR036278">
    <property type="entry name" value="Sialidase_sf"/>
</dbReference>
<sequence>MAKNRHGRRSTLLRRVLTTALTSALALDALGPLAARGAEAGPGPRPAVQTDQWGAPYALTDGTTIQTLIDTRTAKDGTVVALWSRLAANRSQRDLLVAVRPAGITTWGPVRTLASSTYDTSSTVDAHLLAAPDGSVTVAWVDVAATGAVLRTSALPAGATSWSSPVQIAAADRIQDIQLAGTPSGRTVVVWAHSVDPQYEVYAAERTGAGGAWSAPARLDNTGAGAQDAYPRVAVAPDGSVSVVWTEYGSAGAAFKSAEQGASTATWSAPHDTFPTPVPAAEARLAAGPGGTLAMTWLAGGALNYARRPAASSTWGPVESAAKTDSFGAAVPSPLTGPDGDVTLVWSDYQSDTDGFYIRTSTRAAATGTWSPVQTLSTQYAGMTPFGADIAADGTVHAGWSQPADDGDSDRFTVATRMAGAWSTPKELSANTTGYARGGISVGGPDSRPTALWEDPTGTYTTRVMTATTAPGPATWRDYNGDGRGDLLALTPDGTLTTRTGNGSGDFTPGLSVPGWPTTSRYVPAGDLTNDGNNELLVRDASGQLTRYDGAVNKPFAPGGPHLALGAGWNAYDQLTVPGDLTGDGRPDLLARTPSGDLYMYADNGAGAFKDPVKIGFGWGIYNTVIGAGDLGGDGLGDLLARDASGVLWRYDGNGKGTFGDRVRMGAGWGIYNALAGVGDITGDGRPDLVTRDTDGVLWRYPGNGAGAYTDRVRIGGGWQTYQNLY</sequence>
<dbReference type="AlphaFoldDB" id="A0AAU2V7E8"/>
<proteinExistence type="predicted"/>
<accession>A0AAU2V7E8</accession>
<keyword evidence="1 2" id="KW-0732">Signal</keyword>
<dbReference type="SUPFAM" id="SSF69318">
    <property type="entry name" value="Integrin alpha N-terminal domain"/>
    <property type="match status" value="1"/>
</dbReference>
<organism evidence="3">
    <name type="scientific">Streptomyces sp. NBC_00003</name>
    <dbReference type="NCBI Taxonomy" id="2903608"/>
    <lineage>
        <taxon>Bacteria</taxon>
        <taxon>Bacillati</taxon>
        <taxon>Actinomycetota</taxon>
        <taxon>Actinomycetes</taxon>
        <taxon>Kitasatosporales</taxon>
        <taxon>Streptomycetaceae</taxon>
        <taxon>Streptomyces</taxon>
    </lineage>
</organism>
<feature type="signal peptide" evidence="2">
    <location>
        <begin position="1"/>
        <end position="34"/>
    </location>
</feature>
<evidence type="ECO:0000256" key="2">
    <source>
        <dbReference type="SAM" id="SignalP"/>
    </source>
</evidence>
<reference evidence="3" key="1">
    <citation type="submission" date="2022-10" db="EMBL/GenBank/DDBJ databases">
        <title>The complete genomes of actinobacterial strains from the NBC collection.</title>
        <authorList>
            <person name="Joergensen T.S."/>
            <person name="Alvarez Arevalo M."/>
            <person name="Sterndorff E.B."/>
            <person name="Faurdal D."/>
            <person name="Vuksanovic O."/>
            <person name="Mourched A.-S."/>
            <person name="Charusanti P."/>
            <person name="Shaw S."/>
            <person name="Blin K."/>
            <person name="Weber T."/>
        </authorList>
    </citation>
    <scope>NUCLEOTIDE SEQUENCE</scope>
    <source>
        <strain evidence="3">NBC_00003</strain>
    </source>
</reference>
<dbReference type="SUPFAM" id="SSF50939">
    <property type="entry name" value="Sialidases"/>
    <property type="match status" value="1"/>
</dbReference>
<dbReference type="InterPro" id="IPR028994">
    <property type="entry name" value="Integrin_alpha_N"/>
</dbReference>
<dbReference type="EMBL" id="CP108318">
    <property type="protein sequence ID" value="WTW62926.1"/>
    <property type="molecule type" value="Genomic_DNA"/>
</dbReference>
<dbReference type="PANTHER" id="PTHR44103:SF1">
    <property type="entry name" value="PROPROTEIN CONVERTASE P"/>
    <property type="match status" value="1"/>
</dbReference>
<dbReference type="PANTHER" id="PTHR44103">
    <property type="entry name" value="PROPROTEIN CONVERTASE P"/>
    <property type="match status" value="1"/>
</dbReference>
<dbReference type="Pfam" id="PF13517">
    <property type="entry name" value="FG-GAP_3"/>
    <property type="match status" value="2"/>
</dbReference>
<dbReference type="InterPro" id="IPR013517">
    <property type="entry name" value="FG-GAP"/>
</dbReference>
<evidence type="ECO:0000313" key="3">
    <source>
        <dbReference type="EMBL" id="WTW62926.1"/>
    </source>
</evidence>
<evidence type="ECO:0000256" key="1">
    <source>
        <dbReference type="ARBA" id="ARBA00022729"/>
    </source>
</evidence>
<gene>
    <name evidence="3" type="ORF">OG549_20980</name>
</gene>